<evidence type="ECO:0000313" key="3">
    <source>
        <dbReference type="Proteomes" id="UP000011682"/>
    </source>
</evidence>
<comment type="caution">
    <text evidence="2">The sequence shown here is derived from an EMBL/GenBank/DDBJ whole genome shotgun (WGS) entry which is preliminary data.</text>
</comment>
<evidence type="ECO:0000313" key="2">
    <source>
        <dbReference type="EMBL" id="EPX60326.1"/>
    </source>
</evidence>
<feature type="transmembrane region" description="Helical" evidence="1">
    <location>
        <begin position="35"/>
        <end position="67"/>
    </location>
</feature>
<name>S9PB29_CYSF2</name>
<reference evidence="2" key="1">
    <citation type="submission" date="2013-05" db="EMBL/GenBank/DDBJ databases">
        <title>Genome assembly of Cystobacter fuscus DSM 2262.</title>
        <authorList>
            <person name="Sharma G."/>
            <person name="Khatri I."/>
            <person name="Kaur C."/>
            <person name="Mayilraj S."/>
            <person name="Subramanian S."/>
        </authorList>
    </citation>
    <scope>NUCLEOTIDE SEQUENCE [LARGE SCALE GENOMIC DNA]</scope>
    <source>
        <strain evidence="2">DSM 2262</strain>
    </source>
</reference>
<keyword evidence="1" id="KW-1133">Transmembrane helix</keyword>
<evidence type="ECO:0000256" key="1">
    <source>
        <dbReference type="SAM" id="Phobius"/>
    </source>
</evidence>
<dbReference type="Proteomes" id="UP000011682">
    <property type="component" value="Unassembled WGS sequence"/>
</dbReference>
<gene>
    <name evidence="2" type="ORF">D187_001813</name>
</gene>
<keyword evidence="3" id="KW-1185">Reference proteome</keyword>
<accession>S9PB29</accession>
<dbReference type="EMBL" id="ANAH02000013">
    <property type="protein sequence ID" value="EPX60326.1"/>
    <property type="molecule type" value="Genomic_DNA"/>
</dbReference>
<dbReference type="AlphaFoldDB" id="S9PB29"/>
<protein>
    <submittedName>
        <fullName evidence="2">Uncharacterized protein</fullName>
    </submittedName>
</protein>
<proteinExistence type="predicted"/>
<keyword evidence="1" id="KW-0812">Transmembrane</keyword>
<sequence>MKQLANCLGEAGREPVKFEAIDTAVNWLERHQDELALGAVVVIAGVAFYVAACSGGLVLLAPVLLFAESPR</sequence>
<organism evidence="2 3">
    <name type="scientific">Cystobacter fuscus (strain ATCC 25194 / DSM 2262 / NBRC 100088 / M29)</name>
    <dbReference type="NCBI Taxonomy" id="1242864"/>
    <lineage>
        <taxon>Bacteria</taxon>
        <taxon>Pseudomonadati</taxon>
        <taxon>Myxococcota</taxon>
        <taxon>Myxococcia</taxon>
        <taxon>Myxococcales</taxon>
        <taxon>Cystobacterineae</taxon>
        <taxon>Archangiaceae</taxon>
        <taxon>Cystobacter</taxon>
    </lineage>
</organism>
<keyword evidence="1" id="KW-0472">Membrane</keyword>